<protein>
    <submittedName>
        <fullName evidence="3">Potassium channel family protein</fullName>
    </submittedName>
</protein>
<dbReference type="Pfam" id="PF02080">
    <property type="entry name" value="TrkA_C"/>
    <property type="match status" value="1"/>
</dbReference>
<dbReference type="PANTHER" id="PTHR43833:SF7">
    <property type="entry name" value="KTR SYSTEM POTASSIUM UPTAKE PROTEIN C"/>
    <property type="match status" value="1"/>
</dbReference>
<proteinExistence type="predicted"/>
<dbReference type="InterPro" id="IPR050721">
    <property type="entry name" value="Trk_Ktr_HKT_K-transport"/>
</dbReference>
<feature type="domain" description="RCK C-terminal" evidence="2">
    <location>
        <begin position="138"/>
        <end position="222"/>
    </location>
</feature>
<dbReference type="RefSeq" id="WP_380426565.1">
    <property type="nucleotide sequence ID" value="NZ_JBHRZV010000049.1"/>
</dbReference>
<dbReference type="InterPro" id="IPR003148">
    <property type="entry name" value="RCK_N"/>
</dbReference>
<dbReference type="Gene3D" id="3.40.50.720">
    <property type="entry name" value="NAD(P)-binding Rossmann-like Domain"/>
    <property type="match status" value="1"/>
</dbReference>
<evidence type="ECO:0000313" key="4">
    <source>
        <dbReference type="Proteomes" id="UP001595807"/>
    </source>
</evidence>
<keyword evidence="4" id="KW-1185">Reference proteome</keyword>
<dbReference type="PROSITE" id="PS51201">
    <property type="entry name" value="RCK_N"/>
    <property type="match status" value="1"/>
</dbReference>
<dbReference type="EMBL" id="JBHRZV010000049">
    <property type="protein sequence ID" value="MFC3928215.1"/>
    <property type="molecule type" value="Genomic_DNA"/>
</dbReference>
<keyword evidence="3" id="KW-0406">Ion transport</keyword>
<accession>A0ABV8CW30</accession>
<sequence>MQRKIIGVLGLGIFGQTLAKELSQFDQEVIAIDFKESHIEAVADLVSRAVIGDITDLEFLRYSGIDQCDTVIIATGNNLEASVLAVMNCKKLGVQQIIAKAKSDVYEEVLYSIGANVVISPERQSAKISASEIMRSTIDSIFHLEGDISLVEFTLPQEWVGKTVKQLNIRQKYDLNLIGIRKEKTGPVDTHILVDKPLEAGVTVLAIANSRTFEEFDYLGYLS</sequence>
<evidence type="ECO:0000259" key="2">
    <source>
        <dbReference type="PROSITE" id="PS51202"/>
    </source>
</evidence>
<gene>
    <name evidence="3" type="ORF">ACFORF_06485</name>
</gene>
<dbReference type="InterPro" id="IPR006037">
    <property type="entry name" value="RCK_C"/>
</dbReference>
<dbReference type="PANTHER" id="PTHR43833">
    <property type="entry name" value="POTASSIUM CHANNEL PROTEIN 2-RELATED-RELATED"/>
    <property type="match status" value="1"/>
</dbReference>
<dbReference type="GO" id="GO:0034220">
    <property type="term" value="P:monoatomic ion transmembrane transport"/>
    <property type="evidence" value="ECO:0007669"/>
    <property type="project" value="UniProtKB-KW"/>
</dbReference>
<dbReference type="Gene3D" id="3.30.70.1450">
    <property type="entry name" value="Regulator of K+ conductance, C-terminal domain"/>
    <property type="match status" value="1"/>
</dbReference>
<evidence type="ECO:0000313" key="3">
    <source>
        <dbReference type="EMBL" id="MFC3928215.1"/>
    </source>
</evidence>
<dbReference type="InterPro" id="IPR036721">
    <property type="entry name" value="RCK_C_sf"/>
</dbReference>
<feature type="domain" description="RCK N-terminal" evidence="1">
    <location>
        <begin position="3"/>
        <end position="120"/>
    </location>
</feature>
<dbReference type="Pfam" id="PF02254">
    <property type="entry name" value="TrkA_N"/>
    <property type="match status" value="1"/>
</dbReference>
<comment type="caution">
    <text evidence="3">The sequence shown here is derived from an EMBL/GenBank/DDBJ whole genome shotgun (WGS) entry which is preliminary data.</text>
</comment>
<name>A0ABV8CW30_9STRE</name>
<dbReference type="SUPFAM" id="SSF51735">
    <property type="entry name" value="NAD(P)-binding Rossmann-fold domains"/>
    <property type="match status" value="1"/>
</dbReference>
<reference evidence="4" key="1">
    <citation type="journal article" date="2019" name="Int. J. Syst. Evol. Microbiol.">
        <title>The Global Catalogue of Microorganisms (GCM) 10K type strain sequencing project: providing services to taxonomists for standard genome sequencing and annotation.</title>
        <authorList>
            <consortium name="The Broad Institute Genomics Platform"/>
            <consortium name="The Broad Institute Genome Sequencing Center for Infectious Disease"/>
            <person name="Wu L."/>
            <person name="Ma J."/>
        </authorList>
    </citation>
    <scope>NUCLEOTIDE SEQUENCE [LARGE SCALE GENOMIC DNA]</scope>
    <source>
        <strain evidence="4">CCUG 67170</strain>
    </source>
</reference>
<keyword evidence="3" id="KW-0407">Ion channel</keyword>
<evidence type="ECO:0000259" key="1">
    <source>
        <dbReference type="PROSITE" id="PS51201"/>
    </source>
</evidence>
<dbReference type="SUPFAM" id="SSF116726">
    <property type="entry name" value="TrkA C-terminal domain-like"/>
    <property type="match status" value="1"/>
</dbReference>
<keyword evidence="3" id="KW-0813">Transport</keyword>
<organism evidence="3 4">
    <name type="scientific">Streptococcus caprae</name>
    <dbReference type="NCBI Taxonomy" id="1640501"/>
    <lineage>
        <taxon>Bacteria</taxon>
        <taxon>Bacillati</taxon>
        <taxon>Bacillota</taxon>
        <taxon>Bacilli</taxon>
        <taxon>Lactobacillales</taxon>
        <taxon>Streptococcaceae</taxon>
        <taxon>Streptococcus</taxon>
    </lineage>
</organism>
<dbReference type="InterPro" id="IPR036291">
    <property type="entry name" value="NAD(P)-bd_dom_sf"/>
</dbReference>
<dbReference type="Proteomes" id="UP001595807">
    <property type="component" value="Unassembled WGS sequence"/>
</dbReference>
<dbReference type="PROSITE" id="PS51202">
    <property type="entry name" value="RCK_C"/>
    <property type="match status" value="1"/>
</dbReference>